<accession>A0A9X8DYB5</accession>
<name>A0A9X8DYB5_APHAT</name>
<gene>
    <name evidence="1" type="ORF">DYB28_005545</name>
</gene>
<dbReference type="Gene3D" id="3.40.50.11380">
    <property type="match status" value="1"/>
</dbReference>
<organism evidence="1 2">
    <name type="scientific">Aphanomyces astaci</name>
    <name type="common">Crayfish plague agent</name>
    <dbReference type="NCBI Taxonomy" id="112090"/>
    <lineage>
        <taxon>Eukaryota</taxon>
        <taxon>Sar</taxon>
        <taxon>Stramenopiles</taxon>
        <taxon>Oomycota</taxon>
        <taxon>Saprolegniomycetes</taxon>
        <taxon>Saprolegniales</taxon>
        <taxon>Verrucalvaceae</taxon>
        <taxon>Aphanomyces</taxon>
    </lineage>
</organism>
<proteinExistence type="predicted"/>
<protein>
    <submittedName>
        <fullName evidence="1">Uncharacterized protein</fullName>
    </submittedName>
</protein>
<comment type="caution">
    <text evidence="1">The sequence shown here is derived from an EMBL/GenBank/DDBJ whole genome shotgun (WGS) entry which is preliminary data.</text>
</comment>
<sequence>MMREEKLLLPSGSLEFVRQAPIVAQVGRHDAFLQQPRPSSNALSVESMHQHCNHLSSQVSQTTAANHCWTTLFDLFPATPFQVHYDYAKYIEQKGADTSTGDVIAAYERALAVMTEPTSLLSLDAMNRLGLLWLKQCGSMGYYLVYQGGVNKPLRRQLAQIYTLSMPALGFVAPHTMYMHIPTLTRFFFVYLFNRLSNATYELVLLRSRPWQHDHVSRHVAAHMSQDIQLPPDIFQAQRVVAALELDILVFTEIGMDPGAYFLAFSTLALRSVLFWGHAVTSGLSTVDYFITSDLFNSNPVRRNDF</sequence>
<dbReference type="EMBL" id="QUTI01026015">
    <property type="protein sequence ID" value="RLO05924.1"/>
    <property type="molecule type" value="Genomic_DNA"/>
</dbReference>
<dbReference type="AlphaFoldDB" id="A0A9X8DYB5"/>
<evidence type="ECO:0000313" key="2">
    <source>
        <dbReference type="Proteomes" id="UP000275652"/>
    </source>
</evidence>
<evidence type="ECO:0000313" key="1">
    <source>
        <dbReference type="EMBL" id="RLO05924.1"/>
    </source>
</evidence>
<reference evidence="1 2" key="1">
    <citation type="journal article" date="2018" name="J. Invertebr. Pathol.">
        <title>New genotyping method for the causative agent of crayfish plague (Aphanomyces astaci) based on whole genome data.</title>
        <authorList>
            <person name="Minardi D."/>
            <person name="Studholme D.J."/>
            <person name="van der Giezen M."/>
            <person name="Pretto T."/>
            <person name="Oidtmann B."/>
        </authorList>
    </citation>
    <scope>NUCLEOTIDE SEQUENCE [LARGE SCALE GENOMIC DNA]</scope>
    <source>
        <strain evidence="1 2">KB13</strain>
    </source>
</reference>
<dbReference type="Proteomes" id="UP000275652">
    <property type="component" value="Unassembled WGS sequence"/>
</dbReference>